<name>A0A0N4XNF6_NIPBR</name>
<evidence type="ECO:0000313" key="3">
    <source>
        <dbReference type="EMBL" id="VDL67649.1"/>
    </source>
</evidence>
<keyword evidence="4" id="KW-1185">Reference proteome</keyword>
<dbReference type="EMBL" id="UYSL01006956">
    <property type="protein sequence ID" value="VDL67649.1"/>
    <property type="molecule type" value="Genomic_DNA"/>
</dbReference>
<reference evidence="3 4" key="2">
    <citation type="submission" date="2018-11" db="EMBL/GenBank/DDBJ databases">
        <authorList>
            <consortium name="Pathogen Informatics"/>
        </authorList>
    </citation>
    <scope>NUCLEOTIDE SEQUENCE [LARGE SCALE GENOMIC DNA]</scope>
</reference>
<dbReference type="Gene3D" id="3.10.110.10">
    <property type="entry name" value="Ubiquitin Conjugating Enzyme"/>
    <property type="match status" value="1"/>
</dbReference>
<evidence type="ECO:0000256" key="1">
    <source>
        <dbReference type="SAM" id="MobiDB-lite"/>
    </source>
</evidence>
<accession>A0A0N4XNF6</accession>
<feature type="domain" description="UBC core" evidence="2">
    <location>
        <begin position="1"/>
        <end position="77"/>
    </location>
</feature>
<evidence type="ECO:0000313" key="4">
    <source>
        <dbReference type="Proteomes" id="UP000271162"/>
    </source>
</evidence>
<dbReference type="STRING" id="27835.A0A0N4XNF6"/>
<proteinExistence type="predicted"/>
<dbReference type="Proteomes" id="UP000271162">
    <property type="component" value="Unassembled WGS sequence"/>
</dbReference>
<organism evidence="5">
    <name type="scientific">Nippostrongylus brasiliensis</name>
    <name type="common">Rat hookworm</name>
    <dbReference type="NCBI Taxonomy" id="27835"/>
    <lineage>
        <taxon>Eukaryota</taxon>
        <taxon>Metazoa</taxon>
        <taxon>Ecdysozoa</taxon>
        <taxon>Nematoda</taxon>
        <taxon>Chromadorea</taxon>
        <taxon>Rhabditida</taxon>
        <taxon>Rhabditina</taxon>
        <taxon>Rhabditomorpha</taxon>
        <taxon>Strongyloidea</taxon>
        <taxon>Heligmosomidae</taxon>
        <taxon>Nippostrongylus</taxon>
    </lineage>
</organism>
<dbReference type="PROSITE" id="PS50127">
    <property type="entry name" value="UBC_2"/>
    <property type="match status" value="1"/>
</dbReference>
<feature type="region of interest" description="Disordered" evidence="1">
    <location>
        <begin position="54"/>
        <end position="77"/>
    </location>
</feature>
<sequence length="77" mass="8383">MGPPESPYQGGVFFLTIHFPTDYPFKPPKLLDFTQSIGRIAVLHSSGLSYPHTQFSPFGREKDLDGGTAVSPFQGGL</sequence>
<protein>
    <submittedName>
        <fullName evidence="5">Ubiquitin-conjugating enzyme E2-17 kDa (inferred by orthology to a D. melanogaster protein)</fullName>
    </submittedName>
</protein>
<gene>
    <name evidence="3" type="ORF">NBR_LOCUS4060</name>
</gene>
<dbReference type="PANTHER" id="PTHR24068">
    <property type="entry name" value="UBIQUITIN-CONJUGATING ENZYME E2"/>
    <property type="match status" value="1"/>
</dbReference>
<evidence type="ECO:0000259" key="2">
    <source>
        <dbReference type="PROSITE" id="PS50127"/>
    </source>
</evidence>
<dbReference type="WBParaSite" id="NBR_0000405801-mRNA-1">
    <property type="protein sequence ID" value="NBR_0000405801-mRNA-1"/>
    <property type="gene ID" value="NBR_0000405801"/>
</dbReference>
<reference evidence="5" key="1">
    <citation type="submission" date="2017-02" db="UniProtKB">
        <authorList>
            <consortium name="WormBaseParasite"/>
        </authorList>
    </citation>
    <scope>IDENTIFICATION</scope>
</reference>
<dbReference type="Pfam" id="PF00179">
    <property type="entry name" value="UQ_con"/>
    <property type="match status" value="1"/>
</dbReference>
<dbReference type="SUPFAM" id="SSF54495">
    <property type="entry name" value="UBC-like"/>
    <property type="match status" value="1"/>
</dbReference>
<dbReference type="InterPro" id="IPR000608">
    <property type="entry name" value="UBC"/>
</dbReference>
<dbReference type="AlphaFoldDB" id="A0A0N4XNF6"/>
<dbReference type="InterPro" id="IPR016135">
    <property type="entry name" value="UBQ-conjugating_enzyme/RWD"/>
</dbReference>
<evidence type="ECO:0000313" key="5">
    <source>
        <dbReference type="WBParaSite" id="NBR_0000405801-mRNA-1"/>
    </source>
</evidence>